<dbReference type="GO" id="GO:0050235">
    <property type="term" value="F:pyridoxal 4-dehydrogenase activity"/>
    <property type="evidence" value="ECO:0007669"/>
    <property type="project" value="UniProtKB-EC"/>
</dbReference>
<dbReference type="PANTHER" id="PTHR42686">
    <property type="entry name" value="GH17980P-RELATED"/>
    <property type="match status" value="1"/>
</dbReference>
<dbReference type="Pfam" id="PF00248">
    <property type="entry name" value="Aldo_ket_red"/>
    <property type="match status" value="1"/>
</dbReference>
<evidence type="ECO:0000313" key="3">
    <source>
        <dbReference type="Proteomes" id="UP000294355"/>
    </source>
</evidence>
<reference evidence="2 3" key="1">
    <citation type="submission" date="2018-08" db="EMBL/GenBank/DDBJ databases">
        <authorList>
            <person name="Gonzaga-Molto A."/>
        </authorList>
    </citation>
    <scope>NUCLEOTIDE SEQUENCE [LARGE SCALE GENOMIC DNA]</scope>
    <source>
        <strain evidence="2">Acinetobacter calcoaceticus str. 2117</strain>
    </source>
</reference>
<keyword evidence="2" id="KW-0560">Oxidoreductase</keyword>
<protein>
    <submittedName>
        <fullName evidence="2">Pyridoxal 4-dehydrogenase</fullName>
        <ecNumber evidence="2">1.1.1.107</ecNumber>
    </submittedName>
</protein>
<dbReference type="InterPro" id="IPR023210">
    <property type="entry name" value="NADP_OxRdtase_dom"/>
</dbReference>
<dbReference type="GO" id="GO:0005829">
    <property type="term" value="C:cytosol"/>
    <property type="evidence" value="ECO:0007669"/>
    <property type="project" value="TreeGrafter"/>
</dbReference>
<proteinExistence type="predicted"/>
<dbReference type="InterPro" id="IPR020471">
    <property type="entry name" value="AKR"/>
</dbReference>
<organism evidence="2 3">
    <name type="scientific">Acinetobacter calcoaceticus</name>
    <dbReference type="NCBI Taxonomy" id="471"/>
    <lineage>
        <taxon>Bacteria</taxon>
        <taxon>Pseudomonadati</taxon>
        <taxon>Pseudomonadota</taxon>
        <taxon>Gammaproteobacteria</taxon>
        <taxon>Moraxellales</taxon>
        <taxon>Moraxellaceae</taxon>
        <taxon>Acinetobacter</taxon>
        <taxon>Acinetobacter calcoaceticus/baumannii complex</taxon>
    </lineage>
</organism>
<evidence type="ECO:0000313" key="2">
    <source>
        <dbReference type="EMBL" id="VAX44618.1"/>
    </source>
</evidence>
<accession>A0A446ZJG7</accession>
<gene>
    <name evidence="2" type="primary">pld1</name>
    <name evidence="2" type="ORF">AC2117_01801</name>
</gene>
<dbReference type="InterPro" id="IPR036812">
    <property type="entry name" value="NAD(P)_OxRdtase_dom_sf"/>
</dbReference>
<feature type="domain" description="NADP-dependent oxidoreductase" evidence="1">
    <location>
        <begin position="18"/>
        <end position="320"/>
    </location>
</feature>
<dbReference type="SUPFAM" id="SSF51430">
    <property type="entry name" value="NAD(P)-linked oxidoreductase"/>
    <property type="match status" value="1"/>
</dbReference>
<dbReference type="EC" id="1.1.1.107" evidence="2"/>
<dbReference type="EMBL" id="LS999521">
    <property type="protein sequence ID" value="VAX44618.1"/>
    <property type="molecule type" value="Genomic_DNA"/>
</dbReference>
<sequence length="338" mass="37985">MIKTSSKFIGDCSLPMSKLALGTVQIGYERGISFDQAKEIIYSAYHEGVRYFDSAPMYGFGRAEYTLSTALHELEIRKSVLVSTKVGRVLNSQGFYSKNTSWYLNYPDYYYDYTYDGVMSSFEGSLKRTGLDHIDLLLVHDLGKKWHGDKAELFWNQFCESGFKALEELRRNRNVSAVGLGVNETEIVLEVAKEFKIDCALIAGQYTLLDHKNSYEDLKKLSESNVKILAAGIFNSGVLALGNTSQASYNYKKVPAEIVSKIQKIQVICLKYDVSLATAALQFAASHPAITSLVFGAKNKEEIITNTRSFSKIIPYEFWVELKSENIISEQIPIKALN</sequence>
<dbReference type="Proteomes" id="UP000294355">
    <property type="component" value="Chromosome"/>
</dbReference>
<dbReference type="AlphaFoldDB" id="A0A446ZJG7"/>
<dbReference type="RefSeq" id="WP_171459066.1">
    <property type="nucleotide sequence ID" value="NZ_LS999521.1"/>
</dbReference>
<dbReference type="Gene3D" id="3.20.20.100">
    <property type="entry name" value="NADP-dependent oxidoreductase domain"/>
    <property type="match status" value="1"/>
</dbReference>
<dbReference type="PANTHER" id="PTHR42686:SF1">
    <property type="entry name" value="GH17980P-RELATED"/>
    <property type="match status" value="1"/>
</dbReference>
<evidence type="ECO:0000259" key="1">
    <source>
        <dbReference type="Pfam" id="PF00248"/>
    </source>
</evidence>
<name>A0A446ZJG7_ACICA</name>